<evidence type="ECO:0000313" key="2">
    <source>
        <dbReference type="EMBL" id="RPB01365.1"/>
    </source>
</evidence>
<dbReference type="GO" id="GO:0003676">
    <property type="term" value="F:nucleic acid binding"/>
    <property type="evidence" value="ECO:0007669"/>
    <property type="project" value="InterPro"/>
</dbReference>
<dbReference type="InterPro" id="IPR004875">
    <property type="entry name" value="DDE_SF_endonuclease_dom"/>
</dbReference>
<feature type="non-terminal residue" evidence="2">
    <location>
        <position position="1"/>
    </location>
</feature>
<evidence type="ECO:0000313" key="3">
    <source>
        <dbReference type="Proteomes" id="UP000276215"/>
    </source>
</evidence>
<protein>
    <recommendedName>
        <fullName evidence="1">DDE-1 domain-containing protein</fullName>
    </recommendedName>
</protein>
<organism evidence="2 3">
    <name type="scientific">Choiromyces venosus 120613-1</name>
    <dbReference type="NCBI Taxonomy" id="1336337"/>
    <lineage>
        <taxon>Eukaryota</taxon>
        <taxon>Fungi</taxon>
        <taxon>Dikarya</taxon>
        <taxon>Ascomycota</taxon>
        <taxon>Pezizomycotina</taxon>
        <taxon>Pezizomycetes</taxon>
        <taxon>Pezizales</taxon>
        <taxon>Tuberaceae</taxon>
        <taxon>Choiromyces</taxon>
    </lineage>
</organism>
<dbReference type="EMBL" id="ML120374">
    <property type="protein sequence ID" value="RPB01365.1"/>
    <property type="molecule type" value="Genomic_DNA"/>
</dbReference>
<gene>
    <name evidence="2" type="ORF">L873DRAFT_1677304</name>
</gene>
<feature type="domain" description="DDE-1" evidence="1">
    <location>
        <begin position="1"/>
        <end position="80"/>
    </location>
</feature>
<reference evidence="2 3" key="1">
    <citation type="journal article" date="2018" name="Nat. Ecol. Evol.">
        <title>Pezizomycetes genomes reveal the molecular basis of ectomycorrhizal truffle lifestyle.</title>
        <authorList>
            <person name="Murat C."/>
            <person name="Payen T."/>
            <person name="Noel B."/>
            <person name="Kuo A."/>
            <person name="Morin E."/>
            <person name="Chen J."/>
            <person name="Kohler A."/>
            <person name="Krizsan K."/>
            <person name="Balestrini R."/>
            <person name="Da Silva C."/>
            <person name="Montanini B."/>
            <person name="Hainaut M."/>
            <person name="Levati E."/>
            <person name="Barry K.W."/>
            <person name="Belfiori B."/>
            <person name="Cichocki N."/>
            <person name="Clum A."/>
            <person name="Dockter R.B."/>
            <person name="Fauchery L."/>
            <person name="Guy J."/>
            <person name="Iotti M."/>
            <person name="Le Tacon F."/>
            <person name="Lindquist E.A."/>
            <person name="Lipzen A."/>
            <person name="Malagnac F."/>
            <person name="Mello A."/>
            <person name="Molinier V."/>
            <person name="Miyauchi S."/>
            <person name="Poulain J."/>
            <person name="Riccioni C."/>
            <person name="Rubini A."/>
            <person name="Sitrit Y."/>
            <person name="Splivallo R."/>
            <person name="Traeger S."/>
            <person name="Wang M."/>
            <person name="Zifcakova L."/>
            <person name="Wipf D."/>
            <person name="Zambonelli A."/>
            <person name="Paolocci F."/>
            <person name="Nowrousian M."/>
            <person name="Ottonello S."/>
            <person name="Baldrian P."/>
            <person name="Spatafora J.W."/>
            <person name="Henrissat B."/>
            <person name="Nagy L.G."/>
            <person name="Aury J.M."/>
            <person name="Wincker P."/>
            <person name="Grigoriev I.V."/>
            <person name="Bonfante P."/>
            <person name="Martin F.M."/>
        </authorList>
    </citation>
    <scope>NUCLEOTIDE SEQUENCE [LARGE SCALE GENOMIC DNA]</scope>
    <source>
        <strain evidence="2 3">120613-1</strain>
    </source>
</reference>
<name>A0A3N4K621_9PEZI</name>
<dbReference type="AlphaFoldDB" id="A0A3N4K621"/>
<proteinExistence type="predicted"/>
<dbReference type="STRING" id="1336337.A0A3N4K621"/>
<dbReference type="OrthoDB" id="5425161at2759"/>
<keyword evidence="3" id="KW-1185">Reference proteome</keyword>
<dbReference type="Pfam" id="PF03184">
    <property type="entry name" value="DDE_1"/>
    <property type="match status" value="1"/>
</dbReference>
<evidence type="ECO:0000259" key="1">
    <source>
        <dbReference type="Pfam" id="PF03184"/>
    </source>
</evidence>
<accession>A0A3N4K621</accession>
<dbReference type="Proteomes" id="UP000276215">
    <property type="component" value="Unassembled WGS sequence"/>
</dbReference>
<sequence length="85" mass="9992">LIIFDRFRLHMDFDLLDFCLIHKILPLCLPAYILHILQPLDISIFSPMSTYYAQEINKLQVLVDKNQFPNLLAYAHVKAFTQTNI</sequence>